<dbReference type="PRINTS" id="PR00133">
    <property type="entry name" value="GLHYDRLASE3"/>
</dbReference>
<dbReference type="InterPro" id="IPR019800">
    <property type="entry name" value="Glyco_hydro_3_AS"/>
</dbReference>
<dbReference type="PANTHER" id="PTHR30480:SF13">
    <property type="entry name" value="BETA-HEXOSAMINIDASE"/>
    <property type="match status" value="1"/>
</dbReference>
<dbReference type="InterPro" id="IPR036881">
    <property type="entry name" value="Glyco_hydro_3_C_sf"/>
</dbReference>
<name>A0A7W9HH35_9PSEU</name>
<comment type="similarity">
    <text evidence="2 6">Belongs to the glycosyl hydrolase 3 family.</text>
</comment>
<keyword evidence="4 6" id="KW-0378">Hydrolase</keyword>
<proteinExistence type="inferred from homology"/>
<dbReference type="FunFam" id="3.20.20.300:FF:000014">
    <property type="entry name" value="Beta-hexosaminidase, lipoprotein"/>
    <property type="match status" value="1"/>
</dbReference>
<dbReference type="InterPro" id="IPR002772">
    <property type="entry name" value="Glyco_hydro_3_C"/>
</dbReference>
<dbReference type="GO" id="GO:0005975">
    <property type="term" value="P:carbohydrate metabolic process"/>
    <property type="evidence" value="ECO:0007669"/>
    <property type="project" value="InterPro"/>
</dbReference>
<dbReference type="SUPFAM" id="SSF52279">
    <property type="entry name" value="Beta-D-glucan exohydrolase, C-terminal domain"/>
    <property type="match status" value="1"/>
</dbReference>
<dbReference type="Gene3D" id="3.20.20.300">
    <property type="entry name" value="Glycoside hydrolase, family 3, N-terminal domain"/>
    <property type="match status" value="1"/>
</dbReference>
<evidence type="ECO:0000256" key="5">
    <source>
        <dbReference type="ARBA" id="ARBA00023295"/>
    </source>
</evidence>
<dbReference type="Proteomes" id="UP000552097">
    <property type="component" value="Unassembled WGS sequence"/>
</dbReference>
<evidence type="ECO:0000256" key="3">
    <source>
        <dbReference type="ARBA" id="ARBA00012663"/>
    </source>
</evidence>
<dbReference type="InterPro" id="IPR050226">
    <property type="entry name" value="NagZ_Beta-hexosaminidase"/>
</dbReference>
<evidence type="ECO:0000313" key="10">
    <source>
        <dbReference type="EMBL" id="MBB5802080.1"/>
    </source>
</evidence>
<evidence type="ECO:0000256" key="1">
    <source>
        <dbReference type="ARBA" id="ARBA00001231"/>
    </source>
</evidence>
<dbReference type="Pfam" id="PF00933">
    <property type="entry name" value="Glyco_hydro_3"/>
    <property type="match status" value="1"/>
</dbReference>
<evidence type="ECO:0000259" key="9">
    <source>
        <dbReference type="Pfam" id="PF01915"/>
    </source>
</evidence>
<feature type="domain" description="Glycoside hydrolase family 3 N-terminal" evidence="8">
    <location>
        <begin position="42"/>
        <end position="376"/>
    </location>
</feature>
<comment type="catalytic activity">
    <reaction evidence="1">
        <text>Hydrolysis of terminal non-reducing N-acetyl-D-hexosamine residues in N-acetyl-beta-D-hexosaminides.</text>
        <dbReference type="EC" id="3.2.1.52"/>
    </reaction>
</comment>
<dbReference type="InterPro" id="IPR036962">
    <property type="entry name" value="Glyco_hydro_3_N_sf"/>
</dbReference>
<dbReference type="RefSeq" id="WP_184918573.1">
    <property type="nucleotide sequence ID" value="NZ_JACHMO010000001.1"/>
</dbReference>
<feature type="chain" id="PRO_5030669013" description="beta-N-acetylhexosaminidase" evidence="7">
    <location>
        <begin position="29"/>
        <end position="588"/>
    </location>
</feature>
<dbReference type="Gene3D" id="3.40.50.1700">
    <property type="entry name" value="Glycoside hydrolase family 3 C-terminal domain"/>
    <property type="match status" value="1"/>
</dbReference>
<evidence type="ECO:0000313" key="11">
    <source>
        <dbReference type="Proteomes" id="UP000552097"/>
    </source>
</evidence>
<organism evidence="10 11">
    <name type="scientific">Saccharothrix ecbatanensis</name>
    <dbReference type="NCBI Taxonomy" id="1105145"/>
    <lineage>
        <taxon>Bacteria</taxon>
        <taxon>Bacillati</taxon>
        <taxon>Actinomycetota</taxon>
        <taxon>Actinomycetes</taxon>
        <taxon>Pseudonocardiales</taxon>
        <taxon>Pseudonocardiaceae</taxon>
        <taxon>Saccharothrix</taxon>
    </lineage>
</organism>
<dbReference type="PANTHER" id="PTHR30480">
    <property type="entry name" value="BETA-HEXOSAMINIDASE-RELATED"/>
    <property type="match status" value="1"/>
</dbReference>
<dbReference type="InterPro" id="IPR017853">
    <property type="entry name" value="GH"/>
</dbReference>
<protein>
    <recommendedName>
        <fullName evidence="3">beta-N-acetylhexosaminidase</fullName>
        <ecNumber evidence="3">3.2.1.52</ecNumber>
    </recommendedName>
</protein>
<feature type="domain" description="Glycoside hydrolase family 3 C-terminal" evidence="9">
    <location>
        <begin position="416"/>
        <end position="585"/>
    </location>
</feature>
<dbReference type="SUPFAM" id="SSF51445">
    <property type="entry name" value="(Trans)glycosidases"/>
    <property type="match status" value="1"/>
</dbReference>
<feature type="signal peptide" evidence="7">
    <location>
        <begin position="1"/>
        <end position="28"/>
    </location>
</feature>
<dbReference type="EMBL" id="JACHMO010000001">
    <property type="protein sequence ID" value="MBB5802080.1"/>
    <property type="molecule type" value="Genomic_DNA"/>
</dbReference>
<keyword evidence="11" id="KW-1185">Reference proteome</keyword>
<keyword evidence="5 6" id="KW-0326">Glycosidase</keyword>
<dbReference type="GO" id="GO:0009254">
    <property type="term" value="P:peptidoglycan turnover"/>
    <property type="evidence" value="ECO:0007669"/>
    <property type="project" value="TreeGrafter"/>
</dbReference>
<evidence type="ECO:0000256" key="2">
    <source>
        <dbReference type="ARBA" id="ARBA00005336"/>
    </source>
</evidence>
<dbReference type="GO" id="GO:0004563">
    <property type="term" value="F:beta-N-acetylhexosaminidase activity"/>
    <property type="evidence" value="ECO:0007669"/>
    <property type="project" value="UniProtKB-EC"/>
</dbReference>
<evidence type="ECO:0000256" key="4">
    <source>
        <dbReference type="ARBA" id="ARBA00022801"/>
    </source>
</evidence>
<gene>
    <name evidence="10" type="ORF">F4560_001848</name>
</gene>
<dbReference type="AlphaFoldDB" id="A0A7W9HH35"/>
<evidence type="ECO:0000256" key="6">
    <source>
        <dbReference type="RuleBase" id="RU361161"/>
    </source>
</evidence>
<accession>A0A7W9HH35</accession>
<dbReference type="InterPro" id="IPR001764">
    <property type="entry name" value="Glyco_hydro_3_N"/>
</dbReference>
<keyword evidence="7" id="KW-0732">Signal</keyword>
<reference evidence="10 11" key="1">
    <citation type="submission" date="2020-08" db="EMBL/GenBank/DDBJ databases">
        <title>Sequencing the genomes of 1000 actinobacteria strains.</title>
        <authorList>
            <person name="Klenk H.-P."/>
        </authorList>
    </citation>
    <scope>NUCLEOTIDE SEQUENCE [LARGE SCALE GENOMIC DNA]</scope>
    <source>
        <strain evidence="10 11">DSM 45486</strain>
    </source>
</reference>
<sequence>MRKILNRRRLLIGVSALLVCSLAPPAAADTTDVVADTLRNMTLEEKIGQLFVTYAYGATVDAADSASVAANRRSHGVDNAQQLIEKYHLGGIIYFAWSGNTVNPAQITELSNGIQRVSAIPALVSTDQEHGVVSRVGAPATLFPGNMALGAARSPGSAGIAATIAGRELRAVGVNQNFAPVADVNVNALNPVIGVRSFGEDPHLTARLVEAQVRGYQRGGVSATAKHFPGHGDTAVDSHTGLPVIGHSLEEWERLDAPPFRRAIAAGVDSIMTAHIVVPALDPSGDPATLSRPIMTGILRDQLGYDGVVVTDSLGMAGVRQKYGDDRVPVLALKAGVDQLLMPPNIDVAYNAVLAAVRGGELTEDRIDQSVTRILRMKAGRGLFGGQFADPAVLPDVVGTEHNKRTAQQITDRTTTLVRNSAAVLPLTTRPASVFTTGWGTTADPVPQRLATAVGQRSATTTSLVTGANPNRATIDRAVAGAGAADLTIVATNKAWTDVGQQNLVKALLGTGKPVVVIAVRDPYDIAHFPDAPTYLATYSYTAVSVESAVRVLYGENAPVGKLPVTIPVAGDPSTALYPFGHGLTWEN</sequence>
<evidence type="ECO:0000259" key="8">
    <source>
        <dbReference type="Pfam" id="PF00933"/>
    </source>
</evidence>
<comment type="caution">
    <text evidence="10">The sequence shown here is derived from an EMBL/GenBank/DDBJ whole genome shotgun (WGS) entry which is preliminary data.</text>
</comment>
<dbReference type="Pfam" id="PF01915">
    <property type="entry name" value="Glyco_hydro_3_C"/>
    <property type="match status" value="1"/>
</dbReference>
<dbReference type="EC" id="3.2.1.52" evidence="3"/>
<evidence type="ECO:0000256" key="7">
    <source>
        <dbReference type="SAM" id="SignalP"/>
    </source>
</evidence>
<dbReference type="PROSITE" id="PS00775">
    <property type="entry name" value="GLYCOSYL_HYDROL_F3"/>
    <property type="match status" value="1"/>
</dbReference>